<accession>V4NCA8</accession>
<dbReference type="KEGG" id="eus:EUTSA_v10015387mg"/>
<dbReference type="AlphaFoldDB" id="V4NCA8"/>
<reference evidence="2 3" key="1">
    <citation type="journal article" date="2013" name="Front. Plant Sci.">
        <title>The Reference Genome of the Halophytic Plant Eutrema salsugineum.</title>
        <authorList>
            <person name="Yang R."/>
            <person name="Jarvis D.E."/>
            <person name="Chen H."/>
            <person name="Beilstein M.A."/>
            <person name="Grimwood J."/>
            <person name="Jenkins J."/>
            <person name="Shu S."/>
            <person name="Prochnik S."/>
            <person name="Xin M."/>
            <person name="Ma C."/>
            <person name="Schmutz J."/>
            <person name="Wing R.A."/>
            <person name="Mitchell-Olds T."/>
            <person name="Schumaker K.S."/>
            <person name="Wang X."/>
        </authorList>
    </citation>
    <scope>NUCLEOTIDE SEQUENCE [LARGE SCALE GENOMIC DNA]</scope>
</reference>
<dbReference type="Proteomes" id="UP000030689">
    <property type="component" value="Unassembled WGS sequence"/>
</dbReference>
<feature type="domain" description="F-box associated beta-propeller type 1" evidence="1">
    <location>
        <begin position="1"/>
        <end position="65"/>
    </location>
</feature>
<dbReference type="EMBL" id="KI517464">
    <property type="protein sequence ID" value="ESQ43591.1"/>
    <property type="molecule type" value="Genomic_DNA"/>
</dbReference>
<dbReference type="Pfam" id="PF07734">
    <property type="entry name" value="FBA_1"/>
    <property type="match status" value="2"/>
</dbReference>
<organism evidence="2 3">
    <name type="scientific">Eutrema salsugineum</name>
    <name type="common">Saltwater cress</name>
    <name type="synonym">Sisymbrium salsugineum</name>
    <dbReference type="NCBI Taxonomy" id="72664"/>
    <lineage>
        <taxon>Eukaryota</taxon>
        <taxon>Viridiplantae</taxon>
        <taxon>Streptophyta</taxon>
        <taxon>Embryophyta</taxon>
        <taxon>Tracheophyta</taxon>
        <taxon>Spermatophyta</taxon>
        <taxon>Magnoliopsida</taxon>
        <taxon>eudicotyledons</taxon>
        <taxon>Gunneridae</taxon>
        <taxon>Pentapetalae</taxon>
        <taxon>rosids</taxon>
        <taxon>malvids</taxon>
        <taxon>Brassicales</taxon>
        <taxon>Brassicaceae</taxon>
        <taxon>Eutremeae</taxon>
        <taxon>Eutrema</taxon>
    </lineage>
</organism>
<proteinExistence type="predicted"/>
<evidence type="ECO:0000313" key="3">
    <source>
        <dbReference type="Proteomes" id="UP000030689"/>
    </source>
</evidence>
<protein>
    <recommendedName>
        <fullName evidence="1">F-box associated beta-propeller type 1 domain-containing protein</fullName>
    </recommendedName>
</protein>
<dbReference type="STRING" id="72664.V4NCA8"/>
<sequence>MLKEYGVFPVSVNLDVAPPSIAFKGALHLKDSHRNGEVDIAKVFHCDGLLLCTTKDYRLVVWNPFALRYQKDNKTCCSYKFLRCWGREPNYRCEIYELSSDSVISGLYQLLEKNNSVLNQFVGSNKMEIWVTTKVDTKALSWSKSFTLDLLNIHGNSIPLYTFGKNDAYYIKTLSVQSSWLDNPFVFSIYKKWFPFIFSYVPSLVKIQQDRGKRKDL</sequence>
<dbReference type="InterPro" id="IPR006527">
    <property type="entry name" value="F-box-assoc_dom_typ1"/>
</dbReference>
<evidence type="ECO:0000259" key="1">
    <source>
        <dbReference type="Pfam" id="PF07734"/>
    </source>
</evidence>
<name>V4NCA8_EUTSA</name>
<gene>
    <name evidence="2" type="ORF">EUTSA_v10015387mg</name>
</gene>
<feature type="domain" description="F-box associated beta-propeller type 1" evidence="1">
    <location>
        <begin position="112"/>
        <end position="207"/>
    </location>
</feature>
<dbReference type="Gramene" id="ESQ43591">
    <property type="protein sequence ID" value="ESQ43591"/>
    <property type="gene ID" value="EUTSA_v10015387mg"/>
</dbReference>
<evidence type="ECO:0000313" key="2">
    <source>
        <dbReference type="EMBL" id="ESQ43591.1"/>
    </source>
</evidence>
<keyword evidence="3" id="KW-1185">Reference proteome</keyword>